<reference evidence="2 3" key="1">
    <citation type="submission" date="2023-09" db="EMBL/GenBank/DDBJ databases">
        <authorList>
            <person name="Rey-Velasco X."/>
        </authorList>
    </citation>
    <scope>NUCLEOTIDE SEQUENCE [LARGE SCALE GENOMIC DNA]</scope>
    <source>
        <strain evidence="2 3">W409</strain>
    </source>
</reference>
<gene>
    <name evidence="2" type="ORF">RM544_17535</name>
</gene>
<keyword evidence="1" id="KW-1133">Transmembrane helix</keyword>
<keyword evidence="1" id="KW-0812">Transmembrane</keyword>
<keyword evidence="1" id="KW-0472">Membrane</keyword>
<sequence>MSTKFRVRLKTSSKLKILGGLFGISISIVLIVFPFFDASVKDVSYTHFFIAEVINPYKIDSTSVTTKIKNDSRFPHTAKYPYEVRVRVNGEDFIVGSFKQSFVTEKVCIGVLARVKTKKVANYVRVDDQNCK</sequence>
<feature type="transmembrane region" description="Helical" evidence="1">
    <location>
        <begin position="15"/>
        <end position="36"/>
    </location>
</feature>
<dbReference type="Proteomes" id="UP001249020">
    <property type="component" value="Unassembled WGS sequence"/>
</dbReference>
<protein>
    <submittedName>
        <fullName evidence="2">Uncharacterized protein</fullName>
    </submittedName>
</protein>
<evidence type="ECO:0000256" key="1">
    <source>
        <dbReference type="SAM" id="Phobius"/>
    </source>
</evidence>
<organism evidence="2 3">
    <name type="scientific">Brumicola blandensis</name>
    <dbReference type="NCBI Taxonomy" id="3075611"/>
    <lineage>
        <taxon>Bacteria</taxon>
        <taxon>Pseudomonadati</taxon>
        <taxon>Pseudomonadota</taxon>
        <taxon>Gammaproteobacteria</taxon>
        <taxon>Alteromonadales</taxon>
        <taxon>Alteromonadaceae</taxon>
        <taxon>Brumicola</taxon>
    </lineage>
</organism>
<proteinExistence type="predicted"/>
<evidence type="ECO:0000313" key="3">
    <source>
        <dbReference type="Proteomes" id="UP001249020"/>
    </source>
</evidence>
<accession>A0AAW8R4S8</accession>
<name>A0AAW8R4S8_9ALTE</name>
<keyword evidence="3" id="KW-1185">Reference proteome</keyword>
<comment type="caution">
    <text evidence="2">The sequence shown here is derived from an EMBL/GenBank/DDBJ whole genome shotgun (WGS) entry which is preliminary data.</text>
</comment>
<dbReference type="RefSeq" id="WP_311363127.1">
    <property type="nucleotide sequence ID" value="NZ_JAVRIE010000012.1"/>
</dbReference>
<evidence type="ECO:0000313" key="2">
    <source>
        <dbReference type="EMBL" id="MDT0584356.1"/>
    </source>
</evidence>
<dbReference type="EMBL" id="JAVRIE010000012">
    <property type="protein sequence ID" value="MDT0584356.1"/>
    <property type="molecule type" value="Genomic_DNA"/>
</dbReference>
<dbReference type="AlphaFoldDB" id="A0AAW8R4S8"/>